<evidence type="ECO:0000313" key="2">
    <source>
        <dbReference type="Proteomes" id="UP001580346"/>
    </source>
</evidence>
<organism evidence="1 2">
    <name type="scientific">Paenibacillus enshidis</name>
    <dbReference type="NCBI Taxonomy" id="1458439"/>
    <lineage>
        <taxon>Bacteria</taxon>
        <taxon>Bacillati</taxon>
        <taxon>Bacillota</taxon>
        <taxon>Bacilli</taxon>
        <taxon>Bacillales</taxon>
        <taxon>Paenibacillaceae</taxon>
        <taxon>Paenibacillus</taxon>
    </lineage>
</organism>
<proteinExistence type="predicted"/>
<dbReference type="RefSeq" id="WP_375357900.1">
    <property type="nucleotide sequence ID" value="NZ_JBHHMI010000035.1"/>
</dbReference>
<comment type="caution">
    <text evidence="1">The sequence shown here is derived from an EMBL/GenBank/DDBJ whole genome shotgun (WGS) entry which is preliminary data.</text>
</comment>
<keyword evidence="2" id="KW-1185">Reference proteome</keyword>
<evidence type="ECO:0000313" key="1">
    <source>
        <dbReference type="EMBL" id="MFB5269630.1"/>
    </source>
</evidence>
<gene>
    <name evidence="1" type="ORF">ACE41H_22985</name>
</gene>
<name>A0ABV5AZI6_9BACL</name>
<dbReference type="EMBL" id="JBHHMI010000035">
    <property type="protein sequence ID" value="MFB5269630.1"/>
    <property type="molecule type" value="Genomic_DNA"/>
</dbReference>
<sequence>MEGWPDAYELLQQVLDLVQVAKVLGLPRKYEFVLTFTSCRGEVRMNRFEQEQRAAIEAAHKLYDENPLIEKLEIYGQLGLHVWTVSELHHCNELIG</sequence>
<dbReference type="Proteomes" id="UP001580346">
    <property type="component" value="Unassembled WGS sequence"/>
</dbReference>
<protein>
    <submittedName>
        <fullName evidence="1">Uncharacterized protein</fullName>
    </submittedName>
</protein>
<reference evidence="1 2" key="1">
    <citation type="submission" date="2024-09" db="EMBL/GenBank/DDBJ databases">
        <title>Paenibacillus zeirhizospherea sp. nov., isolated from surface of the maize (Zea mays) roots in a horticulture field, Hungary.</title>
        <authorList>
            <person name="Marton D."/>
            <person name="Farkas M."/>
            <person name="Bedics A."/>
            <person name="Toth E."/>
            <person name="Tancsics A."/>
            <person name="Boka K."/>
            <person name="Maroti G."/>
            <person name="Kriszt B."/>
            <person name="Cserhati M."/>
        </authorList>
    </citation>
    <scope>NUCLEOTIDE SEQUENCE [LARGE SCALE GENOMIC DNA]</scope>
    <source>
        <strain evidence="1 2">KCTC 33519</strain>
    </source>
</reference>
<accession>A0ABV5AZI6</accession>